<evidence type="ECO:0000313" key="3">
    <source>
        <dbReference type="WBParaSite" id="HNAJ_0001086001-mRNA-1"/>
    </source>
</evidence>
<sequence>LGLSFDEPSKPAHQSGVAAGSSELVSSGNGEQRPTTKESILALYNLSKPAPSVAQANRTDLFFPPVMQPNGQNANAGVLHSMFAAPPTSGHLQSPPTYQSSAPQPTAVATSDFSWSSLRPQQQQPQSAPRPHPPTTTTTDFFDNMDVFQSAAKPVSQWDNAFSSGVSQPATSAPFSFQTPSQSQPQWPPSAAFQQTPVATAATNLKPPAQQSYLAQVLEKDIEIRNLKAEAATTNHSNSSKFPDMSSVRAQPNITCCLQRSEFEKLRHFLIEHEFSDPSHTFITRDIYNRLSQASKKELTLIELIKFRHFQLCDSLQYFMKSQFAAAKSSNDISVQTEEFGFDDTSLEKQAQTLKQNNEYLINQVAIHEEKLHSLKQVNERLKEELKSLSNERSCLLERAIRAEERQQVLEEEQKKFEQSCESGLPLTLFERIRALEVSRNEQQTSELKKDFAKLQVERDGLLQRLHTLEEENKRLREDLHSVGSGSFTNRPSDVLTKTRVISLELQLNAANAAKADALRQVDQLAEKFEAASRTIYEVMPLEADRKVEISRLEAQLSMVSQKLAAYERLEAEIDKAIEHFASNKGDEGSDVTDELFYLANVRDRNGNPLLATLASRRLEHCIELANRTAKAEEVKRKLQFENGELKSELEMVKDDARRQSELLTNIGKPTNSLAAALVERNKEISNLKSDKRKLEGKLRQLYDCTKDIVAERNAMLEDLNEMWTQVNQERGKQESTQIKKPLPRKICKTET</sequence>
<feature type="compositionally biased region" description="Basic residues" evidence="2">
    <location>
        <begin position="742"/>
        <end position="752"/>
    </location>
</feature>
<dbReference type="InterPro" id="IPR026205">
    <property type="entry name" value="PIBF1"/>
</dbReference>
<dbReference type="WBParaSite" id="HNAJ_0001086001-mRNA-1">
    <property type="protein sequence ID" value="HNAJ_0001086001-mRNA-1"/>
    <property type="gene ID" value="HNAJ_0001086001"/>
</dbReference>
<dbReference type="AlphaFoldDB" id="A0A0R3TT41"/>
<feature type="compositionally biased region" description="Polar residues" evidence="2">
    <location>
        <begin position="23"/>
        <end position="33"/>
    </location>
</feature>
<feature type="compositionally biased region" description="Polar residues" evidence="2">
    <location>
        <begin position="729"/>
        <end position="739"/>
    </location>
</feature>
<feature type="region of interest" description="Disordered" evidence="2">
    <location>
        <begin position="86"/>
        <end position="141"/>
    </location>
</feature>
<protein>
    <submittedName>
        <fullName evidence="3">Uncharacterized protein</fullName>
    </submittedName>
</protein>
<keyword evidence="1" id="KW-0175">Coiled coil</keyword>
<dbReference type="GO" id="GO:0005815">
    <property type="term" value="C:microtubule organizing center"/>
    <property type="evidence" value="ECO:0007669"/>
    <property type="project" value="TreeGrafter"/>
</dbReference>
<name>A0A0R3TT41_RODNA</name>
<feature type="compositionally biased region" description="Low complexity" evidence="2">
    <location>
        <begin position="172"/>
        <end position="191"/>
    </location>
</feature>
<dbReference type="PANTHER" id="PTHR18950:SF0">
    <property type="entry name" value="PROGESTERONE IMMUNOMODULATORY BINDING FACTOR 1"/>
    <property type="match status" value="1"/>
</dbReference>
<feature type="coiled-coil region" evidence="1">
    <location>
        <begin position="636"/>
        <end position="698"/>
    </location>
</feature>
<proteinExistence type="predicted"/>
<feature type="coiled-coil region" evidence="1">
    <location>
        <begin position="351"/>
        <end position="420"/>
    </location>
</feature>
<evidence type="ECO:0000256" key="2">
    <source>
        <dbReference type="SAM" id="MobiDB-lite"/>
    </source>
</evidence>
<accession>A0A0R3TT41</accession>
<dbReference type="GO" id="GO:0060271">
    <property type="term" value="P:cilium assembly"/>
    <property type="evidence" value="ECO:0007669"/>
    <property type="project" value="TreeGrafter"/>
</dbReference>
<feature type="region of interest" description="Disordered" evidence="2">
    <location>
        <begin position="163"/>
        <end position="191"/>
    </location>
</feature>
<feature type="compositionally biased region" description="Polar residues" evidence="2">
    <location>
        <begin position="90"/>
        <end position="119"/>
    </location>
</feature>
<evidence type="ECO:0000256" key="1">
    <source>
        <dbReference type="SAM" id="Coils"/>
    </source>
</evidence>
<dbReference type="PANTHER" id="PTHR18950">
    <property type="entry name" value="PROGESTERONE-INDUCED BLOCKING FACTOR 1"/>
    <property type="match status" value="1"/>
</dbReference>
<feature type="coiled-coil region" evidence="1">
    <location>
        <begin position="452"/>
        <end position="580"/>
    </location>
</feature>
<feature type="region of interest" description="Disordered" evidence="2">
    <location>
        <begin position="729"/>
        <end position="752"/>
    </location>
</feature>
<feature type="region of interest" description="Disordered" evidence="2">
    <location>
        <begin position="1"/>
        <end position="36"/>
    </location>
</feature>
<organism evidence="3">
    <name type="scientific">Rodentolepis nana</name>
    <name type="common">Dwarf tapeworm</name>
    <name type="synonym">Hymenolepis nana</name>
    <dbReference type="NCBI Taxonomy" id="102285"/>
    <lineage>
        <taxon>Eukaryota</taxon>
        <taxon>Metazoa</taxon>
        <taxon>Spiralia</taxon>
        <taxon>Lophotrochozoa</taxon>
        <taxon>Platyhelminthes</taxon>
        <taxon>Cestoda</taxon>
        <taxon>Eucestoda</taxon>
        <taxon>Cyclophyllidea</taxon>
        <taxon>Hymenolepididae</taxon>
        <taxon>Rodentolepis</taxon>
    </lineage>
</organism>
<reference evidence="3" key="1">
    <citation type="submission" date="2017-02" db="UniProtKB">
        <authorList>
            <consortium name="WormBaseParasite"/>
        </authorList>
    </citation>
    <scope>IDENTIFICATION</scope>
</reference>